<keyword evidence="3" id="KW-0255">Endonuclease</keyword>
<proteinExistence type="predicted"/>
<dbReference type="SMART" id="SM00892">
    <property type="entry name" value="Endonuclease_NS"/>
    <property type="match status" value="1"/>
</dbReference>
<dbReference type="InterPro" id="IPR040255">
    <property type="entry name" value="Non-specific_endonuclease"/>
</dbReference>
<dbReference type="EMBL" id="LR796247">
    <property type="protein sequence ID" value="CAB4131604.1"/>
    <property type="molecule type" value="Genomic_DNA"/>
</dbReference>
<dbReference type="InterPro" id="IPR020821">
    <property type="entry name" value="ENPP1-3/EXOG-like_nuc-like"/>
</dbReference>
<dbReference type="GO" id="GO:0004519">
    <property type="term" value="F:endonuclease activity"/>
    <property type="evidence" value="ECO:0007669"/>
    <property type="project" value="UniProtKB-KW"/>
</dbReference>
<evidence type="ECO:0000259" key="2">
    <source>
        <dbReference type="SMART" id="SM00892"/>
    </source>
</evidence>
<dbReference type="GO" id="GO:0046872">
    <property type="term" value="F:metal ion binding"/>
    <property type="evidence" value="ECO:0007669"/>
    <property type="project" value="InterPro"/>
</dbReference>
<reference evidence="3" key="1">
    <citation type="submission" date="2020-04" db="EMBL/GenBank/DDBJ databases">
        <authorList>
            <person name="Chiriac C."/>
            <person name="Salcher M."/>
            <person name="Ghai R."/>
            <person name="Kavagutti S V."/>
        </authorList>
    </citation>
    <scope>NUCLEOTIDE SEQUENCE</scope>
</reference>
<dbReference type="SMART" id="SM00477">
    <property type="entry name" value="NUC"/>
    <property type="match status" value="1"/>
</dbReference>
<dbReference type="PANTHER" id="PTHR13966:SF5">
    <property type="entry name" value="ENDONUCLEASE G, MITOCHONDRIAL"/>
    <property type="match status" value="1"/>
</dbReference>
<name>A0A6J5LAU9_9CAUD</name>
<sequence>MKLTSLVVALLATTGFAYAADQAPPKPVAACAAMIPYGMPSSKPNEPVICRGGYILEHNNTAKIPGWVAWTLTTEHAISCLPREDAFAPDLSLGPNSAKPTDYVGSGYDQGHLAPNADMSYNATIARESFIMSNMSPQLPGVNRGTWKNLESAGRAWAYSNKASYTIYAGNIWKPTSKTIGPGKVVVPDFLFKILVNNNTKQSLAFIMPNIPGTDQNFTLYQVTVADVEKASGYTFPVPDAKTAKNKVPPVDLKTITADKKNKCKA</sequence>
<keyword evidence="3" id="KW-0378">Hydrolase</keyword>
<evidence type="ECO:0000313" key="3">
    <source>
        <dbReference type="EMBL" id="CAB4131604.1"/>
    </source>
</evidence>
<dbReference type="Pfam" id="PF01223">
    <property type="entry name" value="Endonuclease_NS"/>
    <property type="match status" value="1"/>
</dbReference>
<dbReference type="PANTHER" id="PTHR13966">
    <property type="entry name" value="ENDONUCLEASE RELATED"/>
    <property type="match status" value="1"/>
</dbReference>
<accession>A0A6J5LAU9</accession>
<dbReference type="CDD" id="cd00091">
    <property type="entry name" value="NUC"/>
    <property type="match status" value="1"/>
</dbReference>
<organism evidence="3">
    <name type="scientific">uncultured Caudovirales phage</name>
    <dbReference type="NCBI Taxonomy" id="2100421"/>
    <lineage>
        <taxon>Viruses</taxon>
        <taxon>Duplodnaviria</taxon>
        <taxon>Heunggongvirae</taxon>
        <taxon>Uroviricota</taxon>
        <taxon>Caudoviricetes</taxon>
        <taxon>Peduoviridae</taxon>
        <taxon>Maltschvirus</taxon>
        <taxon>Maltschvirus maltsch</taxon>
    </lineage>
</organism>
<protein>
    <submittedName>
        <fullName evidence="3">NUC1 DNA/RNA endonuclease G, NUC1</fullName>
    </submittedName>
</protein>
<feature type="domain" description="DNA/RNA non-specific endonuclease/pyrophosphatase/phosphodiesterase" evidence="2">
    <location>
        <begin position="50"/>
        <end position="241"/>
    </location>
</feature>
<dbReference type="InterPro" id="IPR001604">
    <property type="entry name" value="Endo_G_ENPP1-like_dom"/>
</dbReference>
<evidence type="ECO:0000259" key="1">
    <source>
        <dbReference type="SMART" id="SM00477"/>
    </source>
</evidence>
<keyword evidence="3" id="KW-0540">Nuclease</keyword>
<dbReference type="InterPro" id="IPR044929">
    <property type="entry name" value="DNA/RNA_non-sp_Endonuclease_sf"/>
</dbReference>
<dbReference type="GO" id="GO:0003676">
    <property type="term" value="F:nucleic acid binding"/>
    <property type="evidence" value="ECO:0007669"/>
    <property type="project" value="InterPro"/>
</dbReference>
<dbReference type="InterPro" id="IPR044925">
    <property type="entry name" value="His-Me_finger_sf"/>
</dbReference>
<gene>
    <name evidence="3" type="ORF">UFOVP132_169</name>
</gene>
<dbReference type="GO" id="GO:0016787">
    <property type="term" value="F:hydrolase activity"/>
    <property type="evidence" value="ECO:0007669"/>
    <property type="project" value="InterPro"/>
</dbReference>
<feature type="domain" description="ENPP1-3/EXOG-like endonuclease/phosphodiesterase" evidence="1">
    <location>
        <begin position="51"/>
        <end position="244"/>
    </location>
</feature>
<dbReference type="Gene3D" id="3.40.570.10">
    <property type="entry name" value="Extracellular Endonuclease, subunit A"/>
    <property type="match status" value="1"/>
</dbReference>
<dbReference type="SUPFAM" id="SSF54060">
    <property type="entry name" value="His-Me finger endonucleases"/>
    <property type="match status" value="1"/>
</dbReference>